<accession>A0A1X6ZUJ6</accession>
<proteinExistence type="predicted"/>
<reference evidence="1 2" key="1">
    <citation type="submission" date="2017-03" db="EMBL/GenBank/DDBJ databases">
        <authorList>
            <person name="Afonso C.L."/>
            <person name="Miller P.J."/>
            <person name="Scott M.A."/>
            <person name="Spackman E."/>
            <person name="Goraichik I."/>
            <person name="Dimitrov K.M."/>
            <person name="Suarez D.L."/>
            <person name="Swayne D.E."/>
        </authorList>
    </citation>
    <scope>NUCLEOTIDE SEQUENCE [LARGE SCALE GENOMIC DNA]</scope>
    <source>
        <strain evidence="1 2">CECT 7450</strain>
    </source>
</reference>
<dbReference type="AlphaFoldDB" id="A0A1X6ZUJ6"/>
<name>A0A1X6ZUJ6_9RHOB</name>
<evidence type="ECO:0000313" key="2">
    <source>
        <dbReference type="Proteomes" id="UP000193061"/>
    </source>
</evidence>
<gene>
    <name evidence="1" type="ORF">ROA7450_03115</name>
</gene>
<dbReference type="EMBL" id="FWFX01000010">
    <property type="protein sequence ID" value="SLN60043.1"/>
    <property type="molecule type" value="Genomic_DNA"/>
</dbReference>
<dbReference type="Proteomes" id="UP000193061">
    <property type="component" value="Unassembled WGS sequence"/>
</dbReference>
<evidence type="ECO:0000313" key="1">
    <source>
        <dbReference type="EMBL" id="SLN60043.1"/>
    </source>
</evidence>
<protein>
    <submittedName>
        <fullName evidence="1">Uncharacterized protein</fullName>
    </submittedName>
</protein>
<sequence length="52" mass="5481">MFNHTAFSTLLKITSKAAYGVVIVSLSAGLVAAEQHEMVSVTRVFGTNVGLN</sequence>
<keyword evidence="2" id="KW-1185">Reference proteome</keyword>
<organism evidence="1 2">
    <name type="scientific">Roseovarius albus</name>
    <dbReference type="NCBI Taxonomy" id="1247867"/>
    <lineage>
        <taxon>Bacteria</taxon>
        <taxon>Pseudomonadati</taxon>
        <taxon>Pseudomonadota</taxon>
        <taxon>Alphaproteobacteria</taxon>
        <taxon>Rhodobacterales</taxon>
        <taxon>Roseobacteraceae</taxon>
        <taxon>Roseovarius</taxon>
    </lineage>
</organism>